<dbReference type="Proteomes" id="UP000215196">
    <property type="component" value="Chromosome 1"/>
</dbReference>
<dbReference type="RefSeq" id="WP_095071007.1">
    <property type="nucleotide sequence ID" value="NZ_LT906465.1"/>
</dbReference>
<name>A0A239X6F1_9FLAO</name>
<organism evidence="2 3">
    <name type="scientific">Chryseobacterium taklimakanense</name>
    <dbReference type="NCBI Taxonomy" id="536441"/>
    <lineage>
        <taxon>Bacteria</taxon>
        <taxon>Pseudomonadati</taxon>
        <taxon>Bacteroidota</taxon>
        <taxon>Flavobacteriia</taxon>
        <taxon>Flavobacteriales</taxon>
        <taxon>Weeksellaceae</taxon>
        <taxon>Chryseobacterium group</taxon>
        <taxon>Chryseobacterium</taxon>
    </lineage>
</organism>
<keyword evidence="1" id="KW-1133">Transmembrane helix</keyword>
<feature type="transmembrane region" description="Helical" evidence="1">
    <location>
        <begin position="134"/>
        <end position="156"/>
    </location>
</feature>
<feature type="transmembrane region" description="Helical" evidence="1">
    <location>
        <begin position="38"/>
        <end position="62"/>
    </location>
</feature>
<evidence type="ECO:0008006" key="4">
    <source>
        <dbReference type="Google" id="ProtNLM"/>
    </source>
</evidence>
<dbReference type="AlphaFoldDB" id="A0A239X6F1"/>
<keyword evidence="1" id="KW-0812">Transmembrane</keyword>
<sequence length="227" mass="26859">MPDFDIDNLKKQWQEQPVPDKYNSSEILKMLNSKSRNYVKYIFWISVAEFLLFLVMNIFYVFQKGGDDSFMHIMEKLGVEKTTKFEADYAHLYFIMRVVSLLVTGFFVVKFYLNYRQIHVEENLKKFILQIMKFRKTVSLFILTNILLLVFFMAILTMFVLNTISSQNLQMDHPTFIGFLVGLGISTAISIFLIWLYYRVVYGIIMGRLGKNLEQLREIEENGEEKL</sequence>
<dbReference type="KEGG" id="ctak:4412677_01004"/>
<dbReference type="EMBL" id="LT906465">
    <property type="protein sequence ID" value="SNV41976.1"/>
    <property type="molecule type" value="Genomic_DNA"/>
</dbReference>
<feature type="transmembrane region" description="Helical" evidence="1">
    <location>
        <begin position="92"/>
        <end position="113"/>
    </location>
</feature>
<evidence type="ECO:0000313" key="2">
    <source>
        <dbReference type="EMBL" id="SNV41976.1"/>
    </source>
</evidence>
<gene>
    <name evidence="2" type="ORF">SAMEA4412677_01004</name>
</gene>
<accession>A0A239X6F1</accession>
<proteinExistence type="predicted"/>
<evidence type="ECO:0000256" key="1">
    <source>
        <dbReference type="SAM" id="Phobius"/>
    </source>
</evidence>
<keyword evidence="1" id="KW-0472">Membrane</keyword>
<evidence type="ECO:0000313" key="3">
    <source>
        <dbReference type="Proteomes" id="UP000215196"/>
    </source>
</evidence>
<feature type="transmembrane region" description="Helical" evidence="1">
    <location>
        <begin position="176"/>
        <end position="198"/>
    </location>
</feature>
<reference evidence="2 3" key="1">
    <citation type="submission" date="2017-06" db="EMBL/GenBank/DDBJ databases">
        <authorList>
            <consortium name="Pathogen Informatics"/>
        </authorList>
    </citation>
    <scope>NUCLEOTIDE SEQUENCE [LARGE SCALE GENOMIC DNA]</scope>
    <source>
        <strain evidence="2 3">NCTC13490</strain>
    </source>
</reference>
<keyword evidence="3" id="KW-1185">Reference proteome</keyword>
<protein>
    <recommendedName>
        <fullName evidence="4">Beta-carotene 15,15'-monooxygenase</fullName>
    </recommendedName>
</protein>